<name>A0AA46S080_9BACT</name>
<evidence type="ECO:0000313" key="1">
    <source>
        <dbReference type="EMBL" id="UYF42559.1"/>
    </source>
</evidence>
<evidence type="ECO:0000313" key="2">
    <source>
        <dbReference type="Proteomes" id="UP001164100"/>
    </source>
</evidence>
<dbReference type="EMBL" id="CP099556">
    <property type="protein sequence ID" value="UYF42559.1"/>
    <property type="molecule type" value="Genomic_DNA"/>
</dbReference>
<protein>
    <submittedName>
        <fullName evidence="1">Uncharacterized protein</fullName>
    </submittedName>
</protein>
<proteinExistence type="predicted"/>
<sequence>MKFGKYMFKSFKEFQEIKNEAVKVGAITAEQFFNFLNVNYNHLVIKN</sequence>
<dbReference type="Proteomes" id="UP001164100">
    <property type="component" value="Chromosome"/>
</dbReference>
<accession>A0AA46S080</accession>
<reference evidence="1" key="1">
    <citation type="journal article" date="2022" name="Front. Microbiol.">
        <title>Species classification and novel plasmid identifications in Arcobacter cryaerophilus and Arcobacter cryaerophilus-like organisms.</title>
        <authorList>
            <person name="Zhou G."/>
            <person name="Wang M."/>
            <person name="Wang H."/>
            <person name="Chen X."/>
            <person name="Gu Y."/>
            <person name="Shao Z."/>
            <person name="Zhang J."/>
            <person name="Zhang M."/>
        </authorList>
    </citation>
    <scope>NUCLEOTIDE SEQUENCE</scope>
    <source>
        <strain evidence="1">ICDCAC48</strain>
    </source>
</reference>
<dbReference type="RefSeq" id="WP_263514173.1">
    <property type="nucleotide sequence ID" value="NZ_CP099556.1"/>
</dbReference>
<organism evidence="1 2">
    <name type="scientific">Aliarcobacter cryaerophilus</name>
    <dbReference type="NCBI Taxonomy" id="28198"/>
    <lineage>
        <taxon>Bacteria</taxon>
        <taxon>Pseudomonadati</taxon>
        <taxon>Campylobacterota</taxon>
        <taxon>Epsilonproteobacteria</taxon>
        <taxon>Campylobacterales</taxon>
        <taxon>Arcobacteraceae</taxon>
        <taxon>Aliarcobacter</taxon>
    </lineage>
</organism>
<dbReference type="AlphaFoldDB" id="A0AA46S080"/>
<gene>
    <name evidence="1" type="ORF">NGX11_06505</name>
</gene>